<accession>A0A8J3H3P9</accession>
<dbReference type="Proteomes" id="UP000626220">
    <property type="component" value="Unassembled WGS sequence"/>
</dbReference>
<evidence type="ECO:0000256" key="4">
    <source>
        <dbReference type="ARBA" id="ARBA00023004"/>
    </source>
</evidence>
<keyword evidence="2" id="KW-0963">Cytoplasm</keyword>
<dbReference type="GO" id="GO:0046872">
    <property type="term" value="F:metal ion binding"/>
    <property type="evidence" value="ECO:0007669"/>
    <property type="project" value="UniProtKB-KW"/>
</dbReference>
<evidence type="ECO:0000256" key="3">
    <source>
        <dbReference type="ARBA" id="ARBA00022723"/>
    </source>
</evidence>
<gene>
    <name evidence="6" type="ORF">GCM10017056_50990</name>
</gene>
<dbReference type="PANTHER" id="PTHR36438:SF1">
    <property type="entry name" value="IRON-SULFUR CLUSTER REPAIR PROTEIN YTFE"/>
    <property type="match status" value="1"/>
</dbReference>
<dbReference type="RefSeq" id="WP_189682957.1">
    <property type="nucleotide sequence ID" value="NZ_BNCJ01000037.1"/>
</dbReference>
<protein>
    <recommendedName>
        <fullName evidence="5">Hemerythrin-like domain-containing protein</fullName>
    </recommendedName>
</protein>
<dbReference type="InterPro" id="IPR019903">
    <property type="entry name" value="RIC_family"/>
</dbReference>
<dbReference type="PANTHER" id="PTHR36438">
    <property type="entry name" value="IRON-SULFUR CLUSTER REPAIR PROTEIN YTFE"/>
    <property type="match status" value="1"/>
</dbReference>
<reference evidence="6" key="1">
    <citation type="journal article" date="2014" name="Int. J. Syst. Evol. Microbiol.">
        <title>Complete genome sequence of Corynebacterium casei LMG S-19264T (=DSM 44701T), isolated from a smear-ripened cheese.</title>
        <authorList>
            <consortium name="US DOE Joint Genome Institute (JGI-PGF)"/>
            <person name="Walter F."/>
            <person name="Albersmeier A."/>
            <person name="Kalinowski J."/>
            <person name="Ruckert C."/>
        </authorList>
    </citation>
    <scope>NUCLEOTIDE SEQUENCE</scope>
    <source>
        <strain evidence="6">KCTC 42650</strain>
    </source>
</reference>
<reference evidence="6" key="2">
    <citation type="submission" date="2020-09" db="EMBL/GenBank/DDBJ databases">
        <authorList>
            <person name="Sun Q."/>
            <person name="Kim S."/>
        </authorList>
    </citation>
    <scope>NUCLEOTIDE SEQUENCE</scope>
    <source>
        <strain evidence="6">KCTC 42650</strain>
    </source>
</reference>
<dbReference type="EMBL" id="BNCJ01000037">
    <property type="protein sequence ID" value="GHF74069.1"/>
    <property type="molecule type" value="Genomic_DNA"/>
</dbReference>
<dbReference type="GO" id="GO:0005737">
    <property type="term" value="C:cytoplasm"/>
    <property type="evidence" value="ECO:0007669"/>
    <property type="project" value="UniProtKB-SubCell"/>
</dbReference>
<proteinExistence type="predicted"/>
<dbReference type="InterPro" id="IPR012312">
    <property type="entry name" value="Hemerythrin-like"/>
</dbReference>
<name>A0A8J3H3P9_9RHOB</name>
<evidence type="ECO:0000256" key="2">
    <source>
        <dbReference type="ARBA" id="ARBA00022490"/>
    </source>
</evidence>
<feature type="domain" description="Hemerythrin-like" evidence="5">
    <location>
        <begin position="20"/>
        <end position="152"/>
    </location>
</feature>
<dbReference type="Gene3D" id="1.20.120.520">
    <property type="entry name" value="nmb1532 protein domain like"/>
    <property type="match status" value="1"/>
</dbReference>
<evidence type="ECO:0000313" key="7">
    <source>
        <dbReference type="Proteomes" id="UP000626220"/>
    </source>
</evidence>
<keyword evidence="3" id="KW-0479">Metal-binding</keyword>
<organism evidence="6 7">
    <name type="scientific">Seohaeicola zhoushanensis</name>
    <dbReference type="NCBI Taxonomy" id="1569283"/>
    <lineage>
        <taxon>Bacteria</taxon>
        <taxon>Pseudomonadati</taxon>
        <taxon>Pseudomonadota</taxon>
        <taxon>Alphaproteobacteria</taxon>
        <taxon>Rhodobacterales</taxon>
        <taxon>Roseobacteraceae</taxon>
        <taxon>Seohaeicola</taxon>
    </lineage>
</organism>
<dbReference type="Pfam" id="PF01814">
    <property type="entry name" value="Hemerythrin"/>
    <property type="match status" value="1"/>
</dbReference>
<keyword evidence="4" id="KW-0408">Iron</keyword>
<comment type="subcellular location">
    <subcellularLocation>
        <location evidence="1">Cytoplasm</location>
    </subcellularLocation>
</comment>
<comment type="caution">
    <text evidence="6">The sequence shown here is derived from an EMBL/GenBank/DDBJ whole genome shotgun (WGS) entry which is preliminary data.</text>
</comment>
<evidence type="ECO:0000313" key="6">
    <source>
        <dbReference type="EMBL" id="GHF74069.1"/>
    </source>
</evidence>
<dbReference type="AlphaFoldDB" id="A0A8J3H3P9"/>
<evidence type="ECO:0000256" key="1">
    <source>
        <dbReference type="ARBA" id="ARBA00004496"/>
    </source>
</evidence>
<sequence>MRKPATRLYAARLTRFIETEFHARHRAQLLELVALSEKVEALHAGEPKVPAGLGQLLCRMVEELEVHMKKEELILFPAIRRNAALLDPLIAEVRADHDDHKAEVGQIMRLTDHQALAKGACRRWMQLYAGIGAFLDDLLEHIRLENEVLFPHFETKQAGHA</sequence>
<keyword evidence="7" id="KW-1185">Reference proteome</keyword>
<evidence type="ECO:0000259" key="5">
    <source>
        <dbReference type="Pfam" id="PF01814"/>
    </source>
</evidence>